<dbReference type="Pfam" id="PF01590">
    <property type="entry name" value="GAF"/>
    <property type="match status" value="1"/>
</dbReference>
<dbReference type="InterPro" id="IPR058031">
    <property type="entry name" value="AAA_lid_NorR"/>
</dbReference>
<evidence type="ECO:0000256" key="5">
    <source>
        <dbReference type="ARBA" id="ARBA00023163"/>
    </source>
</evidence>
<feature type="domain" description="Sigma-54 factor interaction" evidence="6">
    <location>
        <begin position="362"/>
        <end position="536"/>
    </location>
</feature>
<evidence type="ECO:0000256" key="2">
    <source>
        <dbReference type="ARBA" id="ARBA00022840"/>
    </source>
</evidence>
<dbReference type="Gene3D" id="1.10.8.60">
    <property type="match status" value="1"/>
</dbReference>
<dbReference type="PROSITE" id="PS50045">
    <property type="entry name" value="SIGMA54_INTERACT_4"/>
    <property type="match status" value="1"/>
</dbReference>
<evidence type="ECO:0000256" key="4">
    <source>
        <dbReference type="ARBA" id="ARBA00023125"/>
    </source>
</evidence>
<dbReference type="PRINTS" id="PR01590">
    <property type="entry name" value="HTHFIS"/>
</dbReference>
<dbReference type="RefSeq" id="WP_344307949.1">
    <property type="nucleotide sequence ID" value="NZ_BAAANY010000004.1"/>
</dbReference>
<organism evidence="7 8">
    <name type="scientific">Fodinicola feengrottensis</name>
    <dbReference type="NCBI Taxonomy" id="435914"/>
    <lineage>
        <taxon>Bacteria</taxon>
        <taxon>Bacillati</taxon>
        <taxon>Actinomycetota</taxon>
        <taxon>Actinomycetes</taxon>
        <taxon>Mycobacteriales</taxon>
        <taxon>Fodinicola</taxon>
    </lineage>
</organism>
<keyword evidence="2" id="KW-0067">ATP-binding</keyword>
<evidence type="ECO:0000313" key="7">
    <source>
        <dbReference type="EMBL" id="GAA1664374.1"/>
    </source>
</evidence>
<accession>A0ABN2G2S0</accession>
<dbReference type="InterPro" id="IPR002078">
    <property type="entry name" value="Sigma_54_int"/>
</dbReference>
<keyword evidence="3" id="KW-0805">Transcription regulation</keyword>
<proteinExistence type="predicted"/>
<evidence type="ECO:0000256" key="1">
    <source>
        <dbReference type="ARBA" id="ARBA00022741"/>
    </source>
</evidence>
<protein>
    <submittedName>
        <fullName evidence="7">Helix-turn-helix domain-containing protein</fullName>
    </submittedName>
</protein>
<keyword evidence="5" id="KW-0804">Transcription</keyword>
<dbReference type="SUPFAM" id="SSF46689">
    <property type="entry name" value="Homeodomain-like"/>
    <property type="match status" value="1"/>
</dbReference>
<dbReference type="InterPro" id="IPR003018">
    <property type="entry name" value="GAF"/>
</dbReference>
<dbReference type="Gene3D" id="3.30.450.40">
    <property type="match status" value="1"/>
</dbReference>
<dbReference type="Pfam" id="PF25601">
    <property type="entry name" value="AAA_lid_14"/>
    <property type="match status" value="1"/>
</dbReference>
<dbReference type="EMBL" id="BAAANY010000004">
    <property type="protein sequence ID" value="GAA1664374.1"/>
    <property type="molecule type" value="Genomic_DNA"/>
</dbReference>
<name>A0ABN2G2S0_9ACTN</name>
<reference evidence="7 8" key="1">
    <citation type="journal article" date="2019" name="Int. J. Syst. Evol. Microbiol.">
        <title>The Global Catalogue of Microorganisms (GCM) 10K type strain sequencing project: providing services to taxonomists for standard genome sequencing and annotation.</title>
        <authorList>
            <consortium name="The Broad Institute Genomics Platform"/>
            <consortium name="The Broad Institute Genome Sequencing Center for Infectious Disease"/>
            <person name="Wu L."/>
            <person name="Ma J."/>
        </authorList>
    </citation>
    <scope>NUCLEOTIDE SEQUENCE [LARGE SCALE GENOMIC DNA]</scope>
    <source>
        <strain evidence="7 8">JCM 14718</strain>
    </source>
</reference>
<evidence type="ECO:0000259" key="6">
    <source>
        <dbReference type="PROSITE" id="PS50045"/>
    </source>
</evidence>
<keyword evidence="1" id="KW-0547">Nucleotide-binding</keyword>
<keyword evidence="4" id="KW-0238">DNA-binding</keyword>
<keyword evidence="8" id="KW-1185">Reference proteome</keyword>
<dbReference type="PANTHER" id="PTHR32071">
    <property type="entry name" value="TRANSCRIPTIONAL REGULATORY PROTEIN"/>
    <property type="match status" value="1"/>
</dbReference>
<dbReference type="Pfam" id="PF00158">
    <property type="entry name" value="Sigma54_activat"/>
    <property type="match status" value="1"/>
</dbReference>
<evidence type="ECO:0000313" key="8">
    <source>
        <dbReference type="Proteomes" id="UP001500618"/>
    </source>
</evidence>
<comment type="caution">
    <text evidence="7">The sequence shown here is derived from an EMBL/GenBank/DDBJ whole genome shotgun (WGS) entry which is preliminary data.</text>
</comment>
<dbReference type="SUPFAM" id="SSF52540">
    <property type="entry name" value="P-loop containing nucleoside triphosphate hydrolases"/>
    <property type="match status" value="1"/>
</dbReference>
<dbReference type="InterPro" id="IPR009057">
    <property type="entry name" value="Homeodomain-like_sf"/>
</dbReference>
<dbReference type="InterPro" id="IPR002197">
    <property type="entry name" value="HTH_Fis"/>
</dbReference>
<gene>
    <name evidence="7" type="ORF">GCM10009765_12430</name>
</gene>
<dbReference type="Gene3D" id="3.40.50.300">
    <property type="entry name" value="P-loop containing nucleotide triphosphate hydrolases"/>
    <property type="match status" value="1"/>
</dbReference>
<dbReference type="PROSITE" id="PS00675">
    <property type="entry name" value="SIGMA54_INTERACT_1"/>
    <property type="match status" value="1"/>
</dbReference>
<evidence type="ECO:0000256" key="3">
    <source>
        <dbReference type="ARBA" id="ARBA00023015"/>
    </source>
</evidence>
<dbReference type="InterPro" id="IPR025662">
    <property type="entry name" value="Sigma_54_int_dom_ATP-bd_1"/>
</dbReference>
<dbReference type="InterPro" id="IPR029016">
    <property type="entry name" value="GAF-like_dom_sf"/>
</dbReference>
<dbReference type="Pfam" id="PF02954">
    <property type="entry name" value="HTH_8"/>
    <property type="match status" value="1"/>
</dbReference>
<sequence length="610" mass="66893">MDDARNVRPLVMAPATRVSPDDPQLARARIDFLTSEHVESDKVRRPILASWSRSLNLRVPADRIAIPYVRDKDMDTPLVRAAEPVLERLAEQLSDQPISIILTDQTGIVLTQRTGDIDLHRHLERVELVPGFSYGERFVGTNGIGTALEDGRPTHVFGHEHYAENLENLACAGAPIHHPISGKVMGAVDLTCWSKDAGPLMVALAKTTAEQIRQAVRSNTRELALFEAYLRTCRRTTGIVMAFNEDVVMANDAARRLLAPADQALLVGQASQVMVDRRPASALVTLPAGGKVRLQCRQVPGPRYGESAGAVVSVTLVESDEERTDPATVALPMFLPGVVGSAPVWLRCCHDVDATYGRGEWVVLSGESGVGKNTLAKCVHQRRNPTGRLHTLDAAAVPESGWPADLRRDLLEDPVDALVIRHVDRLRKGALTALVEVLREVRAAGRQPPWVAVTLTEGAGAAPDLTDLIAFFPRTIEVPPLRRHPEDMGELIPLFLSKLSQGGQLRCSSPAVHLLMRATWSGNVTELYHVLKQVAQHRRTGLIRPSDLPTEYRTVTGRQLNRLESIERDAIVDSLDDAGGNKVRAAQLLGMSRATLYRKIHDYGIVTPDR</sequence>
<dbReference type="Gene3D" id="1.10.10.60">
    <property type="entry name" value="Homeodomain-like"/>
    <property type="match status" value="1"/>
</dbReference>
<dbReference type="Proteomes" id="UP001500618">
    <property type="component" value="Unassembled WGS sequence"/>
</dbReference>
<dbReference type="InterPro" id="IPR027417">
    <property type="entry name" value="P-loop_NTPase"/>
</dbReference>